<organism evidence="6 7">
    <name type="scientific">Roseateles paludis</name>
    <dbReference type="NCBI Taxonomy" id="3145238"/>
    <lineage>
        <taxon>Bacteria</taxon>
        <taxon>Pseudomonadati</taxon>
        <taxon>Pseudomonadota</taxon>
        <taxon>Betaproteobacteria</taxon>
        <taxon>Burkholderiales</taxon>
        <taxon>Sphaerotilaceae</taxon>
        <taxon>Roseateles</taxon>
    </lineage>
</organism>
<comment type="catalytic activity">
    <reaction evidence="2">
        <text>2 GTP = 3',3'-c-di-GMP + 2 diphosphate</text>
        <dbReference type="Rhea" id="RHEA:24898"/>
        <dbReference type="ChEBI" id="CHEBI:33019"/>
        <dbReference type="ChEBI" id="CHEBI:37565"/>
        <dbReference type="ChEBI" id="CHEBI:58805"/>
        <dbReference type="EC" id="2.7.7.65"/>
    </reaction>
</comment>
<dbReference type="GO" id="GO:0052621">
    <property type="term" value="F:diguanylate cyclase activity"/>
    <property type="evidence" value="ECO:0007669"/>
    <property type="project" value="UniProtKB-EC"/>
</dbReference>
<dbReference type="SMART" id="SM00267">
    <property type="entry name" value="GGDEF"/>
    <property type="match status" value="1"/>
</dbReference>
<dbReference type="Gene3D" id="6.10.340.10">
    <property type="match status" value="1"/>
</dbReference>
<sequence length="568" mass="62955">MRLTRLFLLTTTVLLGLVSLMLVRATLADWRTLQAAEQGLAVMERTYLAMKVAEKASAERGPANVVLGDTQPPDPAKRARLEEFRRVTDQSFVDVLSALQGLHDASSESARQDLERARQQLETAREELDRVAALPLAERNLATTNLTRRAVAGMFAVIDTLLGPVTTLSAGAEAVYPELAMPLVGARYAAELREYAGRLGSQFAAPLAAQTPLSSLERHNIPVLIGRIEQLRKLITLQARVSRANVVQQAAIDTMQARYFDEAQPLVERLTEAGLAGKPYGIDAATFIARYVPPMKSIVEARDTLFASAKEAAARRVEETEHRLWINAALGLTILCVEVSVFLLIRRRVLVPVLRNTRAMVHVMQGKPTSFDGRPLSNRRDEIGDMERAVAALRDALQRSRHLEQERDQLVEQLREASNTDFLTGLPNHRAFAERAAALLGQARRHDWFVAVLLFRIDDFQRIHHRVGQLLADRALCLAADIARAEVREADLLARHRGEEFVILAPDASPDAARQLRDRLAEALGQACLQGEGGEVVQFSARFGLVCRPAREFQDLDRLLREAEAALG</sequence>
<dbReference type="InterPro" id="IPR050469">
    <property type="entry name" value="Diguanylate_Cyclase"/>
</dbReference>
<dbReference type="Pfam" id="PF00990">
    <property type="entry name" value="GGDEF"/>
    <property type="match status" value="1"/>
</dbReference>
<dbReference type="InterPro" id="IPR000160">
    <property type="entry name" value="GGDEF_dom"/>
</dbReference>
<evidence type="ECO:0000256" key="3">
    <source>
        <dbReference type="SAM" id="Coils"/>
    </source>
</evidence>
<feature type="domain" description="HAMP" evidence="4">
    <location>
        <begin position="347"/>
        <end position="402"/>
    </location>
</feature>
<evidence type="ECO:0000256" key="1">
    <source>
        <dbReference type="ARBA" id="ARBA00012528"/>
    </source>
</evidence>
<proteinExistence type="predicted"/>
<dbReference type="PROSITE" id="PS50887">
    <property type="entry name" value="GGDEF"/>
    <property type="match status" value="1"/>
</dbReference>
<evidence type="ECO:0000313" key="6">
    <source>
        <dbReference type="EMBL" id="MEO3689966.1"/>
    </source>
</evidence>
<dbReference type="PROSITE" id="PS50885">
    <property type="entry name" value="HAMP"/>
    <property type="match status" value="1"/>
</dbReference>
<dbReference type="CDD" id="cd01949">
    <property type="entry name" value="GGDEF"/>
    <property type="match status" value="1"/>
</dbReference>
<comment type="caution">
    <text evidence="6">The sequence shown here is derived from an EMBL/GenBank/DDBJ whole genome shotgun (WGS) entry which is preliminary data.</text>
</comment>
<name>A0ABV0FZ09_9BURK</name>
<keyword evidence="3" id="KW-0175">Coiled coil</keyword>
<feature type="coiled-coil region" evidence="3">
    <location>
        <begin position="386"/>
        <end position="420"/>
    </location>
</feature>
<dbReference type="PANTHER" id="PTHR45138">
    <property type="entry name" value="REGULATORY COMPONENTS OF SENSORY TRANSDUCTION SYSTEM"/>
    <property type="match status" value="1"/>
</dbReference>
<keyword evidence="7" id="KW-1185">Reference proteome</keyword>
<dbReference type="SUPFAM" id="SSF55073">
    <property type="entry name" value="Nucleotide cyclase"/>
    <property type="match status" value="1"/>
</dbReference>
<dbReference type="PANTHER" id="PTHR45138:SF9">
    <property type="entry name" value="DIGUANYLATE CYCLASE DGCM-RELATED"/>
    <property type="match status" value="1"/>
</dbReference>
<dbReference type="EC" id="2.7.7.65" evidence="1"/>
<dbReference type="InterPro" id="IPR029787">
    <property type="entry name" value="Nucleotide_cyclase"/>
</dbReference>
<dbReference type="InterPro" id="IPR003660">
    <property type="entry name" value="HAMP_dom"/>
</dbReference>
<feature type="domain" description="GGDEF" evidence="5">
    <location>
        <begin position="448"/>
        <end position="568"/>
    </location>
</feature>
<evidence type="ECO:0000313" key="7">
    <source>
        <dbReference type="Proteomes" id="UP001495147"/>
    </source>
</evidence>
<reference evidence="6 7" key="1">
    <citation type="submission" date="2024-05" db="EMBL/GenBank/DDBJ databases">
        <title>Roseateles sp. DJS-2-20 16S ribosomal RNA gene Genome sequencing and assembly.</title>
        <authorList>
            <person name="Woo H."/>
        </authorList>
    </citation>
    <scope>NUCLEOTIDE SEQUENCE [LARGE SCALE GENOMIC DNA]</scope>
    <source>
        <strain evidence="6 7">DJS-2-20</strain>
    </source>
</reference>
<gene>
    <name evidence="6" type="ORF">ABDJ85_00695</name>
</gene>
<dbReference type="RefSeq" id="WP_347702805.1">
    <property type="nucleotide sequence ID" value="NZ_JBDPZD010000001.1"/>
</dbReference>
<dbReference type="EMBL" id="JBDPZD010000001">
    <property type="protein sequence ID" value="MEO3689966.1"/>
    <property type="molecule type" value="Genomic_DNA"/>
</dbReference>
<protein>
    <recommendedName>
        <fullName evidence="1">diguanylate cyclase</fullName>
        <ecNumber evidence="1">2.7.7.65</ecNumber>
    </recommendedName>
</protein>
<evidence type="ECO:0000259" key="5">
    <source>
        <dbReference type="PROSITE" id="PS50887"/>
    </source>
</evidence>
<dbReference type="InterPro" id="IPR043128">
    <property type="entry name" value="Rev_trsase/Diguanyl_cyclase"/>
</dbReference>
<evidence type="ECO:0000259" key="4">
    <source>
        <dbReference type="PROSITE" id="PS50885"/>
    </source>
</evidence>
<dbReference type="Gene3D" id="3.30.70.270">
    <property type="match status" value="1"/>
</dbReference>
<feature type="coiled-coil region" evidence="3">
    <location>
        <begin position="107"/>
        <end position="134"/>
    </location>
</feature>
<keyword evidence="6" id="KW-0808">Transferase</keyword>
<dbReference type="NCBIfam" id="TIGR00254">
    <property type="entry name" value="GGDEF"/>
    <property type="match status" value="1"/>
</dbReference>
<accession>A0ABV0FZ09</accession>
<keyword evidence="6" id="KW-0548">Nucleotidyltransferase</keyword>
<dbReference type="Proteomes" id="UP001495147">
    <property type="component" value="Unassembled WGS sequence"/>
</dbReference>
<evidence type="ECO:0000256" key="2">
    <source>
        <dbReference type="ARBA" id="ARBA00034247"/>
    </source>
</evidence>